<evidence type="ECO:0000313" key="2">
    <source>
        <dbReference type="EMBL" id="MBR1138909.1"/>
    </source>
</evidence>
<gene>
    <name evidence="2" type="ORF">JQ619_24385</name>
</gene>
<dbReference type="Proteomes" id="UP001314635">
    <property type="component" value="Unassembled WGS sequence"/>
</dbReference>
<keyword evidence="1" id="KW-0812">Transmembrane</keyword>
<keyword evidence="1" id="KW-1133">Transmembrane helix</keyword>
<organism evidence="2 3">
    <name type="scientific">Bradyrhizobium denitrificans</name>
    <dbReference type="NCBI Taxonomy" id="2734912"/>
    <lineage>
        <taxon>Bacteria</taxon>
        <taxon>Pseudomonadati</taxon>
        <taxon>Pseudomonadota</taxon>
        <taxon>Alphaproteobacteria</taxon>
        <taxon>Hyphomicrobiales</taxon>
        <taxon>Nitrobacteraceae</taxon>
        <taxon>Bradyrhizobium</taxon>
    </lineage>
</organism>
<feature type="transmembrane region" description="Helical" evidence="1">
    <location>
        <begin position="44"/>
        <end position="60"/>
    </location>
</feature>
<evidence type="ECO:0000256" key="1">
    <source>
        <dbReference type="SAM" id="Phobius"/>
    </source>
</evidence>
<dbReference type="RefSeq" id="WP_172237586.1">
    <property type="nucleotide sequence ID" value="NZ_JABFDP010000016.1"/>
</dbReference>
<keyword evidence="1" id="KW-0472">Membrane</keyword>
<feature type="transmembrane region" description="Helical" evidence="1">
    <location>
        <begin position="20"/>
        <end position="38"/>
    </location>
</feature>
<dbReference type="EMBL" id="JAFCLK010000024">
    <property type="protein sequence ID" value="MBR1138909.1"/>
    <property type="molecule type" value="Genomic_DNA"/>
</dbReference>
<proteinExistence type="predicted"/>
<protein>
    <submittedName>
        <fullName evidence="2">Uncharacterized protein</fullName>
    </submittedName>
</protein>
<evidence type="ECO:0000313" key="3">
    <source>
        <dbReference type="Proteomes" id="UP001314635"/>
    </source>
</evidence>
<keyword evidence="3" id="KW-1185">Reference proteome</keyword>
<comment type="caution">
    <text evidence="2">The sequence shown here is derived from an EMBL/GenBank/DDBJ whole genome shotgun (WGS) entry which is preliminary data.</text>
</comment>
<sequence>MMLSADKFAALSPARVLLRFGLRIAILTLFATFGSIGFGRSLAALLWMTVILCAVLAILRRERVFTAGLNHWDEMIGYLALYCAVMAVNQVAGS</sequence>
<name>A0ABS5GD54_9BRAD</name>
<reference evidence="3" key="1">
    <citation type="journal article" date="2021" name="ISME J.">
        <title>Evolutionary origin and ecological implication of a unique nif island in free-living Bradyrhizobium lineages.</title>
        <authorList>
            <person name="Tao J."/>
        </authorList>
    </citation>
    <scope>NUCLEOTIDE SEQUENCE [LARGE SCALE GENOMIC DNA]</scope>
    <source>
        <strain evidence="3">SZCCT0094</strain>
    </source>
</reference>
<accession>A0ABS5GD54</accession>